<organism evidence="1 2">
    <name type="scientific">Stackebrandtia albiflava</name>
    <dbReference type="NCBI Taxonomy" id="406432"/>
    <lineage>
        <taxon>Bacteria</taxon>
        <taxon>Bacillati</taxon>
        <taxon>Actinomycetota</taxon>
        <taxon>Actinomycetes</taxon>
        <taxon>Glycomycetales</taxon>
        <taxon>Glycomycetaceae</taxon>
        <taxon>Stackebrandtia</taxon>
    </lineage>
</organism>
<dbReference type="EMBL" id="VLLL01000007">
    <property type="protein sequence ID" value="TWJ10799.1"/>
    <property type="molecule type" value="Genomic_DNA"/>
</dbReference>
<dbReference type="RefSeq" id="WP_147141834.1">
    <property type="nucleotide sequence ID" value="NZ_BAABIJ010000003.1"/>
</dbReference>
<name>A0A562UYW2_9ACTN</name>
<evidence type="ECO:0000313" key="2">
    <source>
        <dbReference type="Proteomes" id="UP000321617"/>
    </source>
</evidence>
<accession>A0A562UYW2</accession>
<proteinExistence type="predicted"/>
<reference evidence="1 2" key="1">
    <citation type="journal article" date="2013" name="Stand. Genomic Sci.">
        <title>Genomic Encyclopedia of Type Strains, Phase I: The one thousand microbial genomes (KMG-I) project.</title>
        <authorList>
            <person name="Kyrpides N.C."/>
            <person name="Woyke T."/>
            <person name="Eisen J.A."/>
            <person name="Garrity G."/>
            <person name="Lilburn T.G."/>
            <person name="Beck B.J."/>
            <person name="Whitman W.B."/>
            <person name="Hugenholtz P."/>
            <person name="Klenk H.P."/>
        </authorList>
    </citation>
    <scope>NUCLEOTIDE SEQUENCE [LARGE SCALE GENOMIC DNA]</scope>
    <source>
        <strain evidence="1 2">DSM 45044</strain>
    </source>
</reference>
<sequence length="106" mass="12113">MEEWEFDEITKSFVETFKSRIPKRYELGFKSVIDGGEYTMAGEGLFHTLADDKVPVTSLEHDTLGDMLEYLRDVSTEYDTLTDKYSNLVIDDDPGLGTGRTPRPRI</sequence>
<protein>
    <submittedName>
        <fullName evidence="1">Uncharacterized protein</fullName>
    </submittedName>
</protein>
<dbReference type="AlphaFoldDB" id="A0A562UYW2"/>
<gene>
    <name evidence="1" type="ORF">LX16_4223</name>
</gene>
<dbReference type="Proteomes" id="UP000321617">
    <property type="component" value="Unassembled WGS sequence"/>
</dbReference>
<evidence type="ECO:0000313" key="1">
    <source>
        <dbReference type="EMBL" id="TWJ10799.1"/>
    </source>
</evidence>
<dbReference type="OrthoDB" id="10007296at2"/>
<keyword evidence="2" id="KW-1185">Reference proteome</keyword>
<comment type="caution">
    <text evidence="1">The sequence shown here is derived from an EMBL/GenBank/DDBJ whole genome shotgun (WGS) entry which is preliminary data.</text>
</comment>